<dbReference type="SUPFAM" id="SSF53756">
    <property type="entry name" value="UDP-Glycosyltransferase/glycogen phosphorylase"/>
    <property type="match status" value="1"/>
</dbReference>
<dbReference type="CDD" id="cd03801">
    <property type="entry name" value="GT4_PimA-like"/>
    <property type="match status" value="1"/>
</dbReference>
<dbReference type="Pfam" id="PF13692">
    <property type="entry name" value="Glyco_trans_1_4"/>
    <property type="match status" value="1"/>
</dbReference>
<evidence type="ECO:0000313" key="4">
    <source>
        <dbReference type="EMBL" id="QHN38506.1"/>
    </source>
</evidence>
<keyword evidence="2" id="KW-0808">Transferase</keyword>
<sequence length="342" mass="36779">MRIAHVSEAFGGGVQTAIVNYITATPEHDHHLLIRSRPGHGTIGIPENVGVSGYSGSILGYLRHARRQVVDGDFDIVHLHSSFAGVLRAVLPARIDIAYSPHCYATETGSRPALRLAYHAAEKALSLRPQILVAVSPRERQIGYALNPRMPATIVPNCATAAAPETAPEKAQERTDLRPTVAMTGRICAQKDPRFFAEVANILHNNGFRFIWIGEGDDGADGLRAAGVEITGWLTPAESRGILRHADLYLHTAAWEGGPLAPLEAAAAGCPVLSRTIGSMSSLGYRVVGNTPAQAATAVNEFFSSDDFRKQAENSTAAVLRYHSLANMSEALKEAYRMTIRG</sequence>
<name>A0A857LK17_9ACTN</name>
<proteinExistence type="predicted"/>
<dbReference type="Pfam" id="PF13579">
    <property type="entry name" value="Glyco_trans_4_4"/>
    <property type="match status" value="1"/>
</dbReference>
<reference evidence="4" key="1">
    <citation type="journal article" date="2021" name="Nat. Microbiol.">
        <title>Cocultivation of an ultrasmall environmental parasitic bacterium with lytic ability against bacteria associated with wastewater foams.</title>
        <authorList>
            <person name="Batinovic S."/>
            <person name="Rose J.J.A."/>
            <person name="Ratcliffe J."/>
            <person name="Seviour R.J."/>
            <person name="Petrovski S."/>
        </authorList>
    </citation>
    <scope>NUCLEOTIDE SEQUENCE</scope>
    <source>
        <strain evidence="4">CON44</strain>
    </source>
</reference>
<organism evidence="4">
    <name type="scientific">Gordonia amarae</name>
    <dbReference type="NCBI Taxonomy" id="36821"/>
    <lineage>
        <taxon>Bacteria</taxon>
        <taxon>Bacillati</taxon>
        <taxon>Actinomycetota</taxon>
        <taxon>Actinomycetes</taxon>
        <taxon>Mycobacteriales</taxon>
        <taxon>Gordoniaceae</taxon>
        <taxon>Gordonia</taxon>
    </lineage>
</organism>
<dbReference type="AlphaFoldDB" id="A0A857LK17"/>
<dbReference type="GO" id="GO:0016757">
    <property type="term" value="F:glycosyltransferase activity"/>
    <property type="evidence" value="ECO:0007669"/>
    <property type="project" value="UniProtKB-KW"/>
</dbReference>
<feature type="domain" description="Glycosyltransferase subfamily 4-like N-terminal" evidence="3">
    <location>
        <begin position="58"/>
        <end position="157"/>
    </location>
</feature>
<evidence type="ECO:0000259" key="3">
    <source>
        <dbReference type="Pfam" id="PF13579"/>
    </source>
</evidence>
<accession>A0A857LK17</accession>
<protein>
    <submittedName>
        <fullName evidence="4">Glycosyltransferase</fullName>
    </submittedName>
</protein>
<evidence type="ECO:0000256" key="2">
    <source>
        <dbReference type="ARBA" id="ARBA00022679"/>
    </source>
</evidence>
<evidence type="ECO:0000256" key="1">
    <source>
        <dbReference type="ARBA" id="ARBA00022676"/>
    </source>
</evidence>
<dbReference type="PANTHER" id="PTHR12526:SF630">
    <property type="entry name" value="GLYCOSYLTRANSFERASE"/>
    <property type="match status" value="1"/>
</dbReference>
<gene>
    <name evidence="4" type="ORF">GII30_04325</name>
</gene>
<dbReference type="EMBL" id="CP045810">
    <property type="protein sequence ID" value="QHN38506.1"/>
    <property type="molecule type" value="Genomic_DNA"/>
</dbReference>
<keyword evidence="1" id="KW-0328">Glycosyltransferase</keyword>
<dbReference type="PANTHER" id="PTHR12526">
    <property type="entry name" value="GLYCOSYLTRANSFERASE"/>
    <property type="match status" value="1"/>
</dbReference>
<dbReference type="RefSeq" id="WP_005188119.1">
    <property type="nucleotide sequence ID" value="NZ_CP045804.1"/>
</dbReference>
<dbReference type="Gene3D" id="3.40.50.2000">
    <property type="entry name" value="Glycogen Phosphorylase B"/>
    <property type="match status" value="2"/>
</dbReference>
<dbReference type="InterPro" id="IPR028098">
    <property type="entry name" value="Glyco_trans_4-like_N"/>
</dbReference>